<dbReference type="InterPro" id="IPR009671">
    <property type="entry name" value="RraB_dom"/>
</dbReference>
<dbReference type="Gene3D" id="3.30.70.970">
    <property type="entry name" value="RraB-like"/>
    <property type="match status" value="1"/>
</dbReference>
<keyword evidence="1" id="KW-0732">Signal</keyword>
<evidence type="ECO:0008006" key="6">
    <source>
        <dbReference type="Google" id="ProtNLM"/>
    </source>
</evidence>
<dbReference type="Pfam" id="PF05117">
    <property type="entry name" value="DUF695"/>
    <property type="match status" value="1"/>
</dbReference>
<name>S7VR68_9FLAO</name>
<dbReference type="AlphaFoldDB" id="S7VR68"/>
<keyword evidence="5" id="KW-1185">Reference proteome</keyword>
<comment type="caution">
    <text evidence="4">The sequence shown here is derived from an EMBL/GenBank/DDBJ whole genome shotgun (WGS) entry which is preliminary data.</text>
</comment>
<feature type="chain" id="PRO_5004546327" description="DUF695 domain-containing protein" evidence="1">
    <location>
        <begin position="22"/>
        <end position="284"/>
    </location>
</feature>
<dbReference type="InterPro" id="IPR036701">
    <property type="entry name" value="RraB-like_sf"/>
</dbReference>
<sequence length="284" mass="33404">MTKNLLIILLFTLLTSCQLNSQTNMIPKEEIIEFFEQMKSNGTDTNTKMLYGYFFTNNEPKKLEKVSQELKKQGFEYVDIYPDETNQYWLHMERIEIHNSESLYSLNKKLYAIADKFSIKSYDGFDVGNADKTKGIERDTYVVPEKFKTNDFEKDGVQFLIIANLAFDQFPHKLEYSIFIEITSEYDIVNTSKMPNETDYAELDELELFIENNLNHNGIKSYYIGRTTCSGERKIYFVTNDKDGANGLMNFVKENGNKRKFEYKLTEDPKWSLYEEIKVKLNKK</sequence>
<proteinExistence type="predicted"/>
<evidence type="ECO:0000256" key="1">
    <source>
        <dbReference type="SAM" id="SignalP"/>
    </source>
</evidence>
<gene>
    <name evidence="4" type="ORF">ADIWIN_3085</name>
</gene>
<dbReference type="SUPFAM" id="SSF89946">
    <property type="entry name" value="Hypothetical protein VC0424"/>
    <property type="match status" value="1"/>
</dbReference>
<dbReference type="InterPro" id="IPR016097">
    <property type="entry name" value="DUF695"/>
</dbReference>
<evidence type="ECO:0000313" key="4">
    <source>
        <dbReference type="EMBL" id="EPR71887.1"/>
    </source>
</evidence>
<feature type="domain" description="Regulator of ribonuclease activity B" evidence="3">
    <location>
        <begin position="30"/>
        <end position="127"/>
    </location>
</feature>
<evidence type="ECO:0000259" key="3">
    <source>
        <dbReference type="Pfam" id="PF06877"/>
    </source>
</evidence>
<accession>S7VR68</accession>
<protein>
    <recommendedName>
        <fullName evidence="6">DUF695 domain-containing protein</fullName>
    </recommendedName>
</protein>
<dbReference type="Pfam" id="PF06877">
    <property type="entry name" value="RraB"/>
    <property type="match status" value="1"/>
</dbReference>
<organism evidence="4 5">
    <name type="scientific">Winogradskyella psychrotolerans RS-3</name>
    <dbReference type="NCBI Taxonomy" id="641526"/>
    <lineage>
        <taxon>Bacteria</taxon>
        <taxon>Pseudomonadati</taxon>
        <taxon>Bacteroidota</taxon>
        <taxon>Flavobacteriia</taxon>
        <taxon>Flavobacteriales</taxon>
        <taxon>Flavobacteriaceae</taxon>
        <taxon>Winogradskyella</taxon>
    </lineage>
</organism>
<feature type="domain" description="DUF695" evidence="2">
    <location>
        <begin position="156"/>
        <end position="276"/>
    </location>
</feature>
<dbReference type="PROSITE" id="PS51257">
    <property type="entry name" value="PROKAR_LIPOPROTEIN"/>
    <property type="match status" value="1"/>
</dbReference>
<dbReference type="eggNOG" id="COG0457">
    <property type="taxonomic scope" value="Bacteria"/>
</dbReference>
<dbReference type="EMBL" id="ATMR01000139">
    <property type="protein sequence ID" value="EPR71887.1"/>
    <property type="molecule type" value="Genomic_DNA"/>
</dbReference>
<feature type="signal peptide" evidence="1">
    <location>
        <begin position="1"/>
        <end position="21"/>
    </location>
</feature>
<evidence type="ECO:0000259" key="2">
    <source>
        <dbReference type="Pfam" id="PF05117"/>
    </source>
</evidence>
<evidence type="ECO:0000313" key="5">
    <source>
        <dbReference type="Proteomes" id="UP000014962"/>
    </source>
</evidence>
<dbReference type="Proteomes" id="UP000014962">
    <property type="component" value="Unassembled WGS sequence"/>
</dbReference>
<reference evidence="4 5" key="1">
    <citation type="journal article" date="2013" name="Genome Announc.">
        <title>Draft Genome Sequence of Winogradskyella psychrotolerans RS-3T, Isolated from the Marine Transect of Kongsfjorden, Ny-Alesund, Svalbard, Arctic Ocean.</title>
        <authorList>
            <person name="Kumar Pinnaka A."/>
            <person name="Ara S."/>
            <person name="Singh A."/>
            <person name="Shivaji S."/>
        </authorList>
    </citation>
    <scope>NUCLEOTIDE SEQUENCE [LARGE SCALE GENOMIC DNA]</scope>
    <source>
        <strain evidence="4 5">RS-3</strain>
    </source>
</reference>